<sequence length="63" mass="7348">MWLPAPTEVVALQLKLEISNQREITTADGRKQMVPYVGPVEFSSCLSKIVFKWKSYFLLRFKK</sequence>
<comment type="caution">
    <text evidence="1">The sequence shown here is derived from an EMBL/GenBank/DDBJ whole genome shotgun (WGS) entry which is preliminary data.</text>
</comment>
<keyword evidence="2" id="KW-1185">Reference proteome</keyword>
<dbReference type="Proteomes" id="UP000030428">
    <property type="component" value="Unassembled WGS sequence"/>
</dbReference>
<reference evidence="1 2" key="1">
    <citation type="journal article" date="2016" name="Front. Microbiol.">
        <title>Single-Cell (Meta-)Genomics of a Dimorphic Candidatus Thiomargarita nelsonii Reveals Genomic Plasticity.</title>
        <authorList>
            <person name="Flood B.E."/>
            <person name="Fliss P."/>
            <person name="Jones D.S."/>
            <person name="Dick G.J."/>
            <person name="Jain S."/>
            <person name="Kaster A.K."/>
            <person name="Winkel M."/>
            <person name="Mussmann M."/>
            <person name="Bailey J."/>
        </authorList>
    </citation>
    <scope>NUCLEOTIDE SEQUENCE [LARGE SCALE GENOMIC DNA]</scope>
    <source>
        <strain evidence="1">Hydrate Ridge</strain>
    </source>
</reference>
<evidence type="ECO:0000313" key="2">
    <source>
        <dbReference type="Proteomes" id="UP000030428"/>
    </source>
</evidence>
<gene>
    <name evidence="1" type="ORF">PN36_22585</name>
</gene>
<evidence type="ECO:0000313" key="1">
    <source>
        <dbReference type="EMBL" id="TGO02587.1"/>
    </source>
</evidence>
<proteinExistence type="predicted"/>
<dbReference type="AlphaFoldDB" id="A0A4E0QNN4"/>
<organism evidence="1 2">
    <name type="scientific">Candidatus Thiomargarita nelsonii</name>
    <dbReference type="NCBI Taxonomy" id="1003181"/>
    <lineage>
        <taxon>Bacteria</taxon>
        <taxon>Pseudomonadati</taxon>
        <taxon>Pseudomonadota</taxon>
        <taxon>Gammaproteobacteria</taxon>
        <taxon>Thiotrichales</taxon>
        <taxon>Thiotrichaceae</taxon>
        <taxon>Thiomargarita</taxon>
    </lineage>
</organism>
<name>A0A4E0QNN4_9GAMM</name>
<dbReference type="EMBL" id="JSZA02000106">
    <property type="protein sequence ID" value="TGO02587.1"/>
    <property type="molecule type" value="Genomic_DNA"/>
</dbReference>
<accession>A0A4E0QNN4</accession>
<protein>
    <submittedName>
        <fullName evidence="1">Uncharacterized protein</fullName>
    </submittedName>
</protein>